<evidence type="ECO:0000313" key="8">
    <source>
        <dbReference type="EMBL" id="KRG27565.1"/>
    </source>
</evidence>
<evidence type="ECO:0000256" key="2">
    <source>
        <dbReference type="ARBA" id="ARBA00008163"/>
    </source>
</evidence>
<proteinExistence type="inferred from homology"/>
<dbReference type="AlphaFoldDB" id="A0A0Q9Z3Z7"/>
<dbReference type="InterPro" id="IPR005017">
    <property type="entry name" value="OMPP1/FadL/TodX"/>
</dbReference>
<dbReference type="Proteomes" id="UP000051643">
    <property type="component" value="Unassembled WGS sequence"/>
</dbReference>
<comment type="caution">
    <text evidence="8">The sequence shown here is derived from an EMBL/GenBank/DDBJ whole genome shotgun (WGS) entry which is preliminary data.</text>
</comment>
<dbReference type="PANTHER" id="PTHR35093:SF8">
    <property type="entry name" value="OUTER MEMBRANE PROTEIN NMB0088-RELATED"/>
    <property type="match status" value="1"/>
</dbReference>
<evidence type="ECO:0000256" key="1">
    <source>
        <dbReference type="ARBA" id="ARBA00004571"/>
    </source>
</evidence>
<sequence>MKKLLFLGLFGLMAAVTYAGGYRVSLQGQRSLAMGHTGVAVVNNAELAFFNPAGLVYLENKINVAAGASAVFSSVKYQNSEFGLSSETDSPVGTPFYAYGSYRVNDWLTLGLAAYTPYGSSVEWPTDWAGSHLVNTIDLQAIYIQALAAVKISDKLSVGGGPIYVNGSVNFNRNLDRTLTDIDGNRSNVTVDASGVSAFGWSASAMFNATEDLRFGINYRSEIMVEAEGGDATFENIPNSPLTPFQNTEFDASLPMPAELSVGVSYELLDKWLLAFDYNMTYWDVYKSLDLDFANAQIPDSENPRNYKNSSTYRFGLQYLANETITLRVGYYFDESPVQSGYFAPETPRNDAHGFTGGLSVNVSDKFSIDAAFLYNRYEEVDESYAPNPNDFPDYEGAPFEGTYKTSAFIPGLGVTYKL</sequence>
<evidence type="ECO:0000256" key="3">
    <source>
        <dbReference type="ARBA" id="ARBA00022452"/>
    </source>
</evidence>
<reference evidence="8" key="1">
    <citation type="submission" date="2015-10" db="EMBL/GenBank/DDBJ databases">
        <title>Draft genome sequence of Salegentibacter mishustinae KCTC 12263.</title>
        <authorList>
            <person name="Lin W."/>
            <person name="Zheng Q."/>
        </authorList>
    </citation>
    <scope>NUCLEOTIDE SEQUENCE [LARGE SCALE GENOMIC DNA]</scope>
    <source>
        <strain evidence="8">KCTC 12263</strain>
    </source>
</reference>
<evidence type="ECO:0000256" key="5">
    <source>
        <dbReference type="ARBA" id="ARBA00022729"/>
    </source>
</evidence>
<evidence type="ECO:0000313" key="9">
    <source>
        <dbReference type="Proteomes" id="UP000051643"/>
    </source>
</evidence>
<comment type="similarity">
    <text evidence="2">Belongs to the OmpP1/FadL family.</text>
</comment>
<keyword evidence="9" id="KW-1185">Reference proteome</keyword>
<keyword evidence="4" id="KW-0812">Transmembrane</keyword>
<keyword evidence="6" id="KW-0472">Membrane</keyword>
<keyword evidence="5" id="KW-0732">Signal</keyword>
<evidence type="ECO:0000256" key="4">
    <source>
        <dbReference type="ARBA" id="ARBA00022692"/>
    </source>
</evidence>
<organism evidence="8 9">
    <name type="scientific">Salegentibacter mishustinae</name>
    <dbReference type="NCBI Taxonomy" id="270918"/>
    <lineage>
        <taxon>Bacteria</taxon>
        <taxon>Pseudomonadati</taxon>
        <taxon>Bacteroidota</taxon>
        <taxon>Flavobacteriia</taxon>
        <taxon>Flavobacteriales</taxon>
        <taxon>Flavobacteriaceae</taxon>
        <taxon>Salegentibacter</taxon>
    </lineage>
</organism>
<comment type="subcellular location">
    <subcellularLocation>
        <location evidence="1">Cell outer membrane</location>
        <topology evidence="1">Multi-pass membrane protein</topology>
    </subcellularLocation>
</comment>
<name>A0A0Q9Z3Z7_9FLAO</name>
<protein>
    <submittedName>
        <fullName evidence="8">Transporter</fullName>
    </submittedName>
</protein>
<dbReference type="SUPFAM" id="SSF56935">
    <property type="entry name" value="Porins"/>
    <property type="match status" value="1"/>
</dbReference>
<dbReference type="OrthoDB" id="9922at2"/>
<keyword evidence="3" id="KW-1134">Transmembrane beta strand</keyword>
<dbReference type="Pfam" id="PF03349">
    <property type="entry name" value="Toluene_X"/>
    <property type="match status" value="1"/>
</dbReference>
<dbReference type="Gene3D" id="2.40.160.60">
    <property type="entry name" value="Outer membrane protein transport protein (OMPP1/FadL/TodX)"/>
    <property type="match status" value="1"/>
</dbReference>
<dbReference type="STRING" id="270918.APR42_10840"/>
<dbReference type="GO" id="GO:0009279">
    <property type="term" value="C:cell outer membrane"/>
    <property type="evidence" value="ECO:0007669"/>
    <property type="project" value="UniProtKB-SubCell"/>
</dbReference>
<accession>A0A0Q9Z3Z7</accession>
<dbReference type="PANTHER" id="PTHR35093">
    <property type="entry name" value="OUTER MEMBRANE PROTEIN NMB0088-RELATED"/>
    <property type="match status" value="1"/>
</dbReference>
<dbReference type="RefSeq" id="WP_057482912.1">
    <property type="nucleotide sequence ID" value="NZ_BMWR01000005.1"/>
</dbReference>
<dbReference type="GO" id="GO:0015483">
    <property type="term" value="F:long-chain fatty acid transporting porin activity"/>
    <property type="evidence" value="ECO:0007669"/>
    <property type="project" value="TreeGrafter"/>
</dbReference>
<dbReference type="EMBL" id="LKTP01000035">
    <property type="protein sequence ID" value="KRG27565.1"/>
    <property type="molecule type" value="Genomic_DNA"/>
</dbReference>
<evidence type="ECO:0000256" key="7">
    <source>
        <dbReference type="ARBA" id="ARBA00023237"/>
    </source>
</evidence>
<keyword evidence="7" id="KW-0998">Cell outer membrane</keyword>
<evidence type="ECO:0000256" key="6">
    <source>
        <dbReference type="ARBA" id="ARBA00023136"/>
    </source>
</evidence>
<gene>
    <name evidence="8" type="ORF">APR42_10840</name>
</gene>